<dbReference type="InterPro" id="IPR006016">
    <property type="entry name" value="UspA"/>
</dbReference>
<evidence type="ECO:0000256" key="1">
    <source>
        <dbReference type="SAM" id="MobiDB-lite"/>
    </source>
</evidence>
<evidence type="ECO:0000259" key="2">
    <source>
        <dbReference type="Pfam" id="PF00582"/>
    </source>
</evidence>
<dbReference type="Gene3D" id="3.40.50.620">
    <property type="entry name" value="HUPs"/>
    <property type="match status" value="1"/>
</dbReference>
<dbReference type="EMBL" id="SDMP01000001">
    <property type="protein sequence ID" value="RYR75666.1"/>
    <property type="molecule type" value="Genomic_DNA"/>
</dbReference>
<proteinExistence type="predicted"/>
<dbReference type="InterPro" id="IPR014729">
    <property type="entry name" value="Rossmann-like_a/b/a_fold"/>
</dbReference>
<feature type="compositionally biased region" description="Basic and acidic residues" evidence="1">
    <location>
        <begin position="38"/>
        <end position="49"/>
    </location>
</feature>
<accession>A0A445EJS8</accession>
<dbReference type="Proteomes" id="UP000289738">
    <property type="component" value="Chromosome A01"/>
</dbReference>
<reference evidence="3 4" key="1">
    <citation type="submission" date="2019-01" db="EMBL/GenBank/DDBJ databases">
        <title>Sequencing of cultivated peanut Arachis hypogaea provides insights into genome evolution and oil improvement.</title>
        <authorList>
            <person name="Chen X."/>
        </authorList>
    </citation>
    <scope>NUCLEOTIDE SEQUENCE [LARGE SCALE GENOMIC DNA]</scope>
    <source>
        <strain evidence="4">cv. Fuhuasheng</strain>
        <tissue evidence="3">Leaves</tissue>
    </source>
</reference>
<evidence type="ECO:0000313" key="4">
    <source>
        <dbReference type="Proteomes" id="UP000289738"/>
    </source>
</evidence>
<dbReference type="PANTHER" id="PTHR47000">
    <property type="entry name" value="ADENINE NUCLEOTIDE ALPHA HYDROLASES-LIKE SUPERFAMILY PROTEIN"/>
    <property type="match status" value="1"/>
</dbReference>
<keyword evidence="4" id="KW-1185">Reference proteome</keyword>
<feature type="region of interest" description="Disordered" evidence="1">
    <location>
        <begin position="27"/>
        <end position="54"/>
    </location>
</feature>
<name>A0A445EJS8_ARAHY</name>
<dbReference type="STRING" id="3818.A0A445EJS8"/>
<dbReference type="Pfam" id="PF00582">
    <property type="entry name" value="Usp"/>
    <property type="match status" value="1"/>
</dbReference>
<gene>
    <name evidence="3" type="ORF">Ahy_A01g000248</name>
</gene>
<organism evidence="3 4">
    <name type="scientific">Arachis hypogaea</name>
    <name type="common">Peanut</name>
    <dbReference type="NCBI Taxonomy" id="3818"/>
    <lineage>
        <taxon>Eukaryota</taxon>
        <taxon>Viridiplantae</taxon>
        <taxon>Streptophyta</taxon>
        <taxon>Embryophyta</taxon>
        <taxon>Tracheophyta</taxon>
        <taxon>Spermatophyta</taxon>
        <taxon>Magnoliopsida</taxon>
        <taxon>eudicotyledons</taxon>
        <taxon>Gunneridae</taxon>
        <taxon>Pentapetalae</taxon>
        <taxon>rosids</taxon>
        <taxon>fabids</taxon>
        <taxon>Fabales</taxon>
        <taxon>Fabaceae</taxon>
        <taxon>Papilionoideae</taxon>
        <taxon>50 kb inversion clade</taxon>
        <taxon>dalbergioids sensu lato</taxon>
        <taxon>Dalbergieae</taxon>
        <taxon>Pterocarpus clade</taxon>
        <taxon>Arachis</taxon>
    </lineage>
</organism>
<sequence>MGLGRSRPRLRLRGLCFGNATPHVRASSASRAEFSSNEVHESCRDKADESGVETGGNNRVMVVVDSSFEAKGALDWALSHTIQRQDNVILVHVAKPTNREDSNERKFNLKAYQLLLKIKNICEIKKPREMEHCSAYVTCCIPLFLEVQVSVVMLEAEEKGAAIVQEAKQQSVSLLVVGQRKRSLVRRLMAKRRLRMRTRSEVVEYCLKQNSPCMTIAVRRKIKKLGGYLISTKRHKNFWFLA</sequence>
<dbReference type="AlphaFoldDB" id="A0A445EJS8"/>
<comment type="caution">
    <text evidence="3">The sequence shown here is derived from an EMBL/GenBank/DDBJ whole genome shotgun (WGS) entry which is preliminary data.</text>
</comment>
<protein>
    <recommendedName>
        <fullName evidence="2">UspA domain-containing protein</fullName>
    </recommendedName>
</protein>
<evidence type="ECO:0000313" key="3">
    <source>
        <dbReference type="EMBL" id="RYR75666.1"/>
    </source>
</evidence>
<feature type="domain" description="UspA" evidence="2">
    <location>
        <begin position="58"/>
        <end position="207"/>
    </location>
</feature>
<dbReference type="PANTHER" id="PTHR47000:SF3">
    <property type="entry name" value="ADENINE NUCLEOTIDE ALPHA HYDROLASES-LIKE SUPERFAMILY PROTEIN"/>
    <property type="match status" value="1"/>
</dbReference>
<dbReference type="SUPFAM" id="SSF52402">
    <property type="entry name" value="Adenine nucleotide alpha hydrolases-like"/>
    <property type="match status" value="1"/>
</dbReference>